<evidence type="ECO:0000313" key="1">
    <source>
        <dbReference type="EMBL" id="GFB14993.1"/>
    </source>
</evidence>
<accession>A0A699KY54</accession>
<proteinExistence type="predicted"/>
<gene>
    <name evidence="1" type="ORF">Tci_686964</name>
</gene>
<name>A0A699KY54_TANCI</name>
<comment type="caution">
    <text evidence="1">The sequence shown here is derived from an EMBL/GenBank/DDBJ whole genome shotgun (WGS) entry which is preliminary data.</text>
</comment>
<reference evidence="1" key="1">
    <citation type="journal article" date="2019" name="Sci. Rep.">
        <title>Draft genome of Tanacetum cinerariifolium, the natural source of mosquito coil.</title>
        <authorList>
            <person name="Yamashiro T."/>
            <person name="Shiraishi A."/>
            <person name="Satake H."/>
            <person name="Nakayama K."/>
        </authorList>
    </citation>
    <scope>NUCLEOTIDE SEQUENCE</scope>
</reference>
<organism evidence="1">
    <name type="scientific">Tanacetum cinerariifolium</name>
    <name type="common">Dalmatian daisy</name>
    <name type="synonym">Chrysanthemum cinerariifolium</name>
    <dbReference type="NCBI Taxonomy" id="118510"/>
    <lineage>
        <taxon>Eukaryota</taxon>
        <taxon>Viridiplantae</taxon>
        <taxon>Streptophyta</taxon>
        <taxon>Embryophyta</taxon>
        <taxon>Tracheophyta</taxon>
        <taxon>Spermatophyta</taxon>
        <taxon>Magnoliopsida</taxon>
        <taxon>eudicotyledons</taxon>
        <taxon>Gunneridae</taxon>
        <taxon>Pentapetalae</taxon>
        <taxon>asterids</taxon>
        <taxon>campanulids</taxon>
        <taxon>Asterales</taxon>
        <taxon>Asteraceae</taxon>
        <taxon>Asteroideae</taxon>
        <taxon>Anthemideae</taxon>
        <taxon>Anthemidinae</taxon>
        <taxon>Tanacetum</taxon>
    </lineage>
</organism>
<protein>
    <submittedName>
        <fullName evidence="1">Uncharacterized protein</fullName>
    </submittedName>
</protein>
<dbReference type="AlphaFoldDB" id="A0A699KY54"/>
<dbReference type="EMBL" id="BKCJ010562923">
    <property type="protein sequence ID" value="GFB14993.1"/>
    <property type="molecule type" value="Genomic_DNA"/>
</dbReference>
<sequence>MLITKPRIFRPIGFKGIAKVDMGRVLGCDFILDFREGGEEVSDVASVSAASTKVPVSALPTVDTLSDAFHCVMVLEAITGAFRHRKNQPTMPLWHSPPQVLLVLIMRQLPVPKHVLKLMLL</sequence>